<dbReference type="InterPro" id="IPR050336">
    <property type="entry name" value="Chromosome_partition/occlusion"/>
</dbReference>
<dbReference type="EMBL" id="CP013970">
    <property type="protein sequence ID" value="AXF75051.1"/>
    <property type="molecule type" value="Genomic_DNA"/>
</dbReference>
<dbReference type="RefSeq" id="WP_233481356.1">
    <property type="nucleotide sequence ID" value="NZ_CP013970.1"/>
</dbReference>
<reference evidence="1 2" key="1">
    <citation type="submission" date="2016-01" db="EMBL/GenBank/DDBJ databases">
        <authorList>
            <person name="Oliw E.H."/>
        </authorList>
    </citation>
    <scope>NUCLEOTIDE SEQUENCE [LARGE SCALE GENOMIC DNA]</scope>
    <source>
        <strain evidence="1 2">MDcuke</strain>
    </source>
</reference>
<dbReference type="GO" id="GO:0005694">
    <property type="term" value="C:chromosome"/>
    <property type="evidence" value="ECO:0007669"/>
    <property type="project" value="TreeGrafter"/>
</dbReference>
<organism evidence="1 2">
    <name type="scientific">Erwinia tracheiphila</name>
    <dbReference type="NCBI Taxonomy" id="65700"/>
    <lineage>
        <taxon>Bacteria</taxon>
        <taxon>Pseudomonadati</taxon>
        <taxon>Pseudomonadota</taxon>
        <taxon>Gammaproteobacteria</taxon>
        <taxon>Enterobacterales</taxon>
        <taxon>Erwiniaceae</taxon>
        <taxon>Erwinia</taxon>
    </lineage>
</organism>
<dbReference type="PANTHER" id="PTHR33375:SF7">
    <property type="entry name" value="CHROMOSOME 2-PARTITIONING PROTEIN PARB-RELATED"/>
    <property type="match status" value="1"/>
</dbReference>
<dbReference type="Gene3D" id="1.10.10.2830">
    <property type="match status" value="1"/>
</dbReference>
<dbReference type="Proteomes" id="UP000264980">
    <property type="component" value="Chromosome"/>
</dbReference>
<dbReference type="PANTHER" id="PTHR33375">
    <property type="entry name" value="CHROMOSOME-PARTITIONING PROTEIN PARB-RELATED"/>
    <property type="match status" value="1"/>
</dbReference>
<dbReference type="GO" id="GO:0007059">
    <property type="term" value="P:chromosome segregation"/>
    <property type="evidence" value="ECO:0007669"/>
    <property type="project" value="TreeGrafter"/>
</dbReference>
<proteinExistence type="predicted"/>
<name>A0A345CNN4_9GAMM</name>
<gene>
    <name evidence="1" type="ORF">AV903_01300</name>
</gene>
<sequence>MATPGQADGTVFNLRPSACPVPVKIIDKSEALAASISENNDRVDMHLSDLIFAVNELVSDGESVEVAAVKFGYKAKYIRKLIKLANMAPELLALLREDKVSLDQLIALSITDDHSRQLWAWNNSYHDKSPKDLRRLALNEEQPVTDNKFIKVVGMDAYCKAGGEIKHDLFSQHETHGGYITNPALVQELALSKLQVIAEKIAKEEGWSWSGFQEKLESWGDDSKRYEFPDPDMDDYNFTMVQKNKIDAIQDELEKNSFAMEAADEIQGEEKWVAYRHLSDEKNKIKAQLRKILDGANLSSEYKSERGVIVSISYNGDVLITRGLMKLSNKAKKINKAVNVTEDGQVSDVTQVSAALARSLSCERTLAVQAALMQKPEIALALMVHKMALSTFSTGYHASPVCVTVQQTTRSMADDAPGSAEGEAVRQLNEAHARWESTLPKGWENDFTLLTVLSIDQLLDLQAFCVASTLDGSVSRHEQGKVSALQQVEFAMNFNIHDYWKPTAQNFWGRLKKDAMLDQLTQTGVSVNREEFMALKKSDAAKRAESLIDSIQWLPEFM</sequence>
<dbReference type="AlphaFoldDB" id="A0A345CNN4"/>
<evidence type="ECO:0000313" key="1">
    <source>
        <dbReference type="EMBL" id="AXF75051.1"/>
    </source>
</evidence>
<evidence type="ECO:0000313" key="2">
    <source>
        <dbReference type="Proteomes" id="UP000264980"/>
    </source>
</evidence>
<protein>
    <recommendedName>
        <fullName evidence="3">ParB/RepB/Spo0J family partition protein</fullName>
    </recommendedName>
</protein>
<evidence type="ECO:0008006" key="3">
    <source>
        <dbReference type="Google" id="ProtNLM"/>
    </source>
</evidence>
<dbReference type="SUPFAM" id="SSF109709">
    <property type="entry name" value="KorB DNA-binding domain-like"/>
    <property type="match status" value="1"/>
</dbReference>
<accession>A0A345CNN4</accession>